<evidence type="ECO:0000313" key="10">
    <source>
        <dbReference type="Proteomes" id="UP000606786"/>
    </source>
</evidence>
<keyword evidence="5 7" id="KW-0472">Membrane</keyword>
<feature type="transmembrane region" description="Helical" evidence="7">
    <location>
        <begin position="600"/>
        <end position="621"/>
    </location>
</feature>
<accession>W8B7F8</accession>
<feature type="transmembrane region" description="Helical" evidence="7">
    <location>
        <begin position="438"/>
        <end position="466"/>
    </location>
</feature>
<evidence type="ECO:0000313" key="8">
    <source>
        <dbReference type="EMBL" id="CAD6994518.1"/>
    </source>
</evidence>
<feature type="transmembrane region" description="Helical" evidence="7">
    <location>
        <begin position="315"/>
        <end position="336"/>
    </location>
</feature>
<keyword evidence="4 7" id="KW-1133">Transmembrane helix</keyword>
<feature type="transmembrane region" description="Helical" evidence="7">
    <location>
        <begin position="637"/>
        <end position="657"/>
    </location>
</feature>
<keyword evidence="3 7" id="KW-0812">Transmembrane</keyword>
<feature type="transmembrane region" description="Helical" evidence="7">
    <location>
        <begin position="36"/>
        <end position="55"/>
    </location>
</feature>
<feature type="transmembrane region" description="Helical" evidence="7">
    <location>
        <begin position="736"/>
        <end position="757"/>
    </location>
</feature>
<keyword evidence="6" id="KW-0325">Glycoprotein</keyword>
<reference evidence="9" key="2">
    <citation type="journal article" date="2014" name="BMC Genomics">
        <title>A genomic perspective to assessing quality of mass-reared SIT flies used in Mediterranean fruit fly (Ceratitis capitata) eradication in California.</title>
        <authorList>
            <person name="Calla B."/>
            <person name="Hall B."/>
            <person name="Hou S."/>
            <person name="Geib S.M."/>
        </authorList>
    </citation>
    <scope>NUCLEOTIDE SEQUENCE</scope>
</reference>
<feature type="transmembrane region" description="Helical" evidence="7">
    <location>
        <begin position="556"/>
        <end position="580"/>
    </location>
</feature>
<dbReference type="Proteomes" id="UP000606786">
    <property type="component" value="Unassembled WGS sequence"/>
</dbReference>
<dbReference type="EMBL" id="CAJHJT010000001">
    <property type="protein sequence ID" value="CAD6994518.1"/>
    <property type="molecule type" value="Genomic_DNA"/>
</dbReference>
<evidence type="ECO:0000256" key="2">
    <source>
        <dbReference type="ARBA" id="ARBA00007168"/>
    </source>
</evidence>
<dbReference type="GO" id="GO:0022857">
    <property type="term" value="F:transmembrane transporter activity"/>
    <property type="evidence" value="ECO:0007669"/>
    <property type="project" value="InterPro"/>
</dbReference>
<dbReference type="EMBL" id="GAMC01013591">
    <property type="protein sequence ID" value="JAB92964.1"/>
    <property type="molecule type" value="mRNA"/>
</dbReference>
<dbReference type="PANTHER" id="PTHR12385">
    <property type="entry name" value="CHOLINE TRANSPORTER-LIKE (SLC FAMILY 44)"/>
    <property type="match status" value="1"/>
</dbReference>
<reference evidence="9" key="1">
    <citation type="submission" date="2013-07" db="EMBL/GenBank/DDBJ databases">
        <authorList>
            <person name="Geib S."/>
        </authorList>
    </citation>
    <scope>NUCLEOTIDE SEQUENCE</scope>
</reference>
<gene>
    <name evidence="9" type="primary">CTLH2</name>
    <name evidence="8" type="ORF">CCAP1982_LOCUS3262</name>
</gene>
<evidence type="ECO:0000256" key="4">
    <source>
        <dbReference type="ARBA" id="ARBA00022989"/>
    </source>
</evidence>
<dbReference type="Pfam" id="PF04515">
    <property type="entry name" value="Choline_transpo"/>
    <property type="match status" value="1"/>
</dbReference>
<dbReference type="SUPFAM" id="SSF82866">
    <property type="entry name" value="Multidrug efflux transporter AcrB transmembrane domain"/>
    <property type="match status" value="1"/>
</dbReference>
<dbReference type="PANTHER" id="PTHR12385:SF14">
    <property type="entry name" value="CHOLINE TRANSPORTER-LIKE 2"/>
    <property type="match status" value="1"/>
</dbReference>
<dbReference type="OrthoDB" id="420519at2759"/>
<reference evidence="8" key="3">
    <citation type="submission" date="2020-11" db="EMBL/GenBank/DDBJ databases">
        <authorList>
            <person name="Whitehead M."/>
        </authorList>
    </citation>
    <scope>NUCLEOTIDE SEQUENCE</scope>
    <source>
        <strain evidence="8">EGII</strain>
    </source>
</reference>
<evidence type="ECO:0000256" key="1">
    <source>
        <dbReference type="ARBA" id="ARBA00004141"/>
    </source>
</evidence>
<organism evidence="9">
    <name type="scientific">Ceratitis capitata</name>
    <name type="common">Mediterranean fruit fly</name>
    <name type="synonym">Tephritis capitata</name>
    <dbReference type="NCBI Taxonomy" id="7213"/>
    <lineage>
        <taxon>Eukaryota</taxon>
        <taxon>Metazoa</taxon>
        <taxon>Ecdysozoa</taxon>
        <taxon>Arthropoda</taxon>
        <taxon>Hexapoda</taxon>
        <taxon>Insecta</taxon>
        <taxon>Pterygota</taxon>
        <taxon>Neoptera</taxon>
        <taxon>Endopterygota</taxon>
        <taxon>Diptera</taxon>
        <taxon>Brachycera</taxon>
        <taxon>Muscomorpha</taxon>
        <taxon>Tephritoidea</taxon>
        <taxon>Tephritidae</taxon>
        <taxon>Ceratitis</taxon>
        <taxon>Ceratitis</taxon>
    </lineage>
</organism>
<comment type="subcellular location">
    <subcellularLocation>
        <location evidence="1">Membrane</location>
        <topology evidence="1">Multi-pass membrane protein</topology>
    </subcellularLocation>
</comment>
<dbReference type="AlphaFoldDB" id="W8B7F8"/>
<dbReference type="InterPro" id="IPR007603">
    <property type="entry name" value="Choline_transptr-like"/>
</dbReference>
<dbReference type="GeneID" id="101451623"/>
<dbReference type="CTD" id="110281"/>
<evidence type="ECO:0000256" key="6">
    <source>
        <dbReference type="ARBA" id="ARBA00023180"/>
    </source>
</evidence>
<evidence type="ECO:0000256" key="3">
    <source>
        <dbReference type="ARBA" id="ARBA00022692"/>
    </source>
</evidence>
<feature type="transmembrane region" description="Helical" evidence="7">
    <location>
        <begin position="702"/>
        <end position="724"/>
    </location>
</feature>
<dbReference type="GO" id="GO:0016020">
    <property type="term" value="C:membrane"/>
    <property type="evidence" value="ECO:0007669"/>
    <property type="project" value="UniProtKB-SubCell"/>
</dbReference>
<dbReference type="KEGG" id="ccat:101451623"/>
<feature type="transmembrane region" description="Helical" evidence="7">
    <location>
        <begin position="396"/>
        <end position="417"/>
    </location>
</feature>
<name>W8B7F8_CERCA</name>
<evidence type="ECO:0000256" key="7">
    <source>
        <dbReference type="SAM" id="Phobius"/>
    </source>
</evidence>
<sequence length="806" mass="92133">MAEDRELIEKYGRPMPYDRNFRGPEWRNRRCTDLPCLLIFILFLAGWGFIAQYAVRNGDLNKLVVPTDSFNRKCGIDSSVLDKKYLFFFDLGKCIDPVVPLTGCPTPQVCVESCPTENFFWDKMKNSLPFGELKKRMICLTDNDKNKLNTIDDMQRAIDQERCARLYIKSAPFLNRCMWEFSPEVCERLPSFLLPRSKRTSSGSQNASPNANDSRGLLDALVADKSQLTQMQFEALALTTIPEPPAVKKQQALAEEPIIQCRRRTEQAETIKQKVRQTDTRLAKLVGNMVAHFYNGTHDSQQLGEEIVEDIINSWYVVLMALMCTLVASLILIALMRWFAAPFLWLSILGVLVGLGVGIYYTVKEYRFWQQTATVPNHSITLEAAVTNVLQKSSTWLYLSIFLSIAFVVILLTVIVLRTRISIAIALTKEGSKAVSSIISTVFFPIFSWILFVLAVVYVIAVGLYLGSIGEPSFRMIRQLDSNSATGVYTENCVCTGQAIEYKVGARCDPKIFEQNCYVNEFLLQRVPCTRTTCSFAEIEHPPFVTWSICYNVFGFFWLTFFIAAFSDMVLALTFATWYWTYKKRDVPFFTLGRAFRQTIFYHLGTLAFGALILAVCRMIRVALEYLDSKLKKYDNAVTRAILCFMKFFFWLLETFLRFLNRNAYIMCAIHGKSFCASAKDAFNLIMRNFLRVIAVDKVTDFLFFLSKLLLTGAAGVGTYYFLVHSPHLIQLHYNAVPVTLVVITTFIMTTVFFGVYSMAVDTLFLCFLEDCERNDGSPEKPYYMSKQLMRILGKRNKFPRQRSSS</sequence>
<comment type="similarity">
    <text evidence="2">Belongs to the CTL (choline transporter-like) family.</text>
</comment>
<evidence type="ECO:0000313" key="9">
    <source>
        <dbReference type="EMBL" id="JAB92963.1"/>
    </source>
</evidence>
<keyword evidence="10" id="KW-1185">Reference proteome</keyword>
<feature type="transmembrane region" description="Helical" evidence="7">
    <location>
        <begin position="343"/>
        <end position="363"/>
    </location>
</feature>
<dbReference type="EMBL" id="GAMC01013590">
    <property type="protein sequence ID" value="JAB92965.1"/>
    <property type="molecule type" value="mRNA"/>
</dbReference>
<proteinExistence type="evidence at transcript level"/>
<protein>
    <submittedName>
        <fullName evidence="8">(Mediterranean fruit fly) hypothetical protein</fullName>
    </submittedName>
    <submittedName>
        <fullName evidence="9">CTL-like protein 2</fullName>
    </submittedName>
</protein>
<dbReference type="EMBL" id="GAMC01013592">
    <property type="protein sequence ID" value="JAB92963.1"/>
    <property type="molecule type" value="mRNA"/>
</dbReference>
<evidence type="ECO:0000256" key="5">
    <source>
        <dbReference type="ARBA" id="ARBA00023136"/>
    </source>
</evidence>